<organism evidence="3 4">
    <name type="scientific">Bacillus lumedeiriae</name>
    <dbReference type="NCBI Taxonomy" id="3058829"/>
    <lineage>
        <taxon>Bacteria</taxon>
        <taxon>Bacillati</taxon>
        <taxon>Bacillota</taxon>
        <taxon>Bacilli</taxon>
        <taxon>Bacillales</taxon>
        <taxon>Bacillaceae</taxon>
        <taxon>Bacillus</taxon>
    </lineage>
</organism>
<gene>
    <name evidence="3" type="ORF">QYG89_14130</name>
</gene>
<evidence type="ECO:0000256" key="1">
    <source>
        <dbReference type="SAM" id="MobiDB-lite"/>
    </source>
</evidence>
<feature type="region of interest" description="Disordered" evidence="1">
    <location>
        <begin position="23"/>
        <end position="89"/>
    </location>
</feature>
<reference evidence="3 4" key="1">
    <citation type="submission" date="2023-07" db="EMBL/GenBank/DDBJ databases">
        <title>Bacillus lucianemedeirus sp. nov, a new species isolated from an immunobiological production facility.</title>
        <authorList>
            <person name="Costa L.V."/>
            <person name="Miranda R.V.S.L."/>
            <person name="Brandao M.L.L."/>
            <person name="Reis C.M.F."/>
            <person name="Frazao A.M."/>
            <person name="Cruz F.V."/>
            <person name="Baio P.V.P."/>
            <person name="Veras J.F.C."/>
            <person name="Ramos J.N."/>
            <person name="Vieira V."/>
        </authorList>
    </citation>
    <scope>NUCLEOTIDE SEQUENCE [LARGE SCALE GENOMIC DNA]</scope>
    <source>
        <strain evidence="3 4">B190/17</strain>
    </source>
</reference>
<feature type="signal peptide" evidence="2">
    <location>
        <begin position="1"/>
        <end position="19"/>
    </location>
</feature>
<evidence type="ECO:0000313" key="3">
    <source>
        <dbReference type="EMBL" id="MFK2826790.1"/>
    </source>
</evidence>
<feature type="compositionally biased region" description="Polar residues" evidence="1">
    <location>
        <begin position="66"/>
        <end position="76"/>
    </location>
</feature>
<dbReference type="PROSITE" id="PS51257">
    <property type="entry name" value="PROKAR_LIPOPROTEIN"/>
    <property type="match status" value="1"/>
</dbReference>
<dbReference type="Proteomes" id="UP001619911">
    <property type="component" value="Unassembled WGS sequence"/>
</dbReference>
<evidence type="ECO:0008006" key="5">
    <source>
        <dbReference type="Google" id="ProtNLM"/>
    </source>
</evidence>
<evidence type="ECO:0000256" key="2">
    <source>
        <dbReference type="SAM" id="SignalP"/>
    </source>
</evidence>
<keyword evidence="4" id="KW-1185">Reference proteome</keyword>
<dbReference type="EMBL" id="JAUIYO010000015">
    <property type="protein sequence ID" value="MFK2826790.1"/>
    <property type="molecule type" value="Genomic_DNA"/>
</dbReference>
<feature type="chain" id="PRO_5045577693" description="Lipoprotein" evidence="2">
    <location>
        <begin position="20"/>
        <end position="293"/>
    </location>
</feature>
<feature type="compositionally biased region" description="Basic and acidic residues" evidence="1">
    <location>
        <begin position="50"/>
        <end position="65"/>
    </location>
</feature>
<name>A0ABW8IC93_9BACI</name>
<comment type="caution">
    <text evidence="3">The sequence shown here is derived from an EMBL/GenBank/DDBJ whole genome shotgun (WGS) entry which is preliminary data.</text>
</comment>
<dbReference type="RefSeq" id="WP_404318428.1">
    <property type="nucleotide sequence ID" value="NZ_JAUIYO010000015.1"/>
</dbReference>
<protein>
    <recommendedName>
        <fullName evidence="5">Lipoprotein</fullName>
    </recommendedName>
</protein>
<accession>A0ABW8IC93</accession>
<keyword evidence="2" id="KW-0732">Signal</keyword>
<proteinExistence type="predicted"/>
<evidence type="ECO:0000313" key="4">
    <source>
        <dbReference type="Proteomes" id="UP001619911"/>
    </source>
</evidence>
<feature type="compositionally biased region" description="Basic and acidic residues" evidence="1">
    <location>
        <begin position="77"/>
        <end position="87"/>
    </location>
</feature>
<sequence length="293" mass="32113">MKKWSMIVGAVVLAGGVLAACSETTTEEQETNKPEETAQEGEQGAGGQPDQKEGTETPAEKETPVSKDTTSNPTTETAKESDPKETPADIIETKGVFNGIADPHTVEIEVDGQPQAFQVAPGSETMKQFEQLKEGTEITFTYKKDGEQLIIQELKTEQAVETKGVFNGIADPHTVEIEVDGQPQAFQVAPGSETMKQFEQLEEGTEITFTYKKDGEQLIIQELKTEQAVETKGVFNGIADPHTVEVEVDGQPQAFQVAPDSEIMKQFEQLEEGTEITFTYIKEGEQLIIQELK</sequence>